<feature type="transmembrane region" description="Helical" evidence="14">
    <location>
        <begin position="12"/>
        <end position="35"/>
    </location>
</feature>
<dbReference type="Pfam" id="PF02518">
    <property type="entry name" value="HATPase_c"/>
    <property type="match status" value="1"/>
</dbReference>
<evidence type="ECO:0000256" key="3">
    <source>
        <dbReference type="ARBA" id="ARBA00012438"/>
    </source>
</evidence>
<dbReference type="CDD" id="cd06225">
    <property type="entry name" value="HAMP"/>
    <property type="match status" value="1"/>
</dbReference>
<feature type="transmembrane region" description="Helical" evidence="14">
    <location>
        <begin position="165"/>
        <end position="184"/>
    </location>
</feature>
<dbReference type="CDD" id="cd00075">
    <property type="entry name" value="HATPase"/>
    <property type="match status" value="1"/>
</dbReference>
<dbReference type="GO" id="GO:0000155">
    <property type="term" value="F:phosphorelay sensor kinase activity"/>
    <property type="evidence" value="ECO:0007669"/>
    <property type="project" value="InterPro"/>
</dbReference>
<dbReference type="SMART" id="SM00387">
    <property type="entry name" value="HATPase_c"/>
    <property type="match status" value="1"/>
</dbReference>
<dbReference type="InterPro" id="IPR003660">
    <property type="entry name" value="HAMP_dom"/>
</dbReference>
<dbReference type="Gene3D" id="6.10.340.10">
    <property type="match status" value="1"/>
</dbReference>
<dbReference type="CDD" id="cd00082">
    <property type="entry name" value="HisKA"/>
    <property type="match status" value="1"/>
</dbReference>
<protein>
    <recommendedName>
        <fullName evidence="3">histidine kinase</fullName>
        <ecNumber evidence="3">2.7.13.3</ecNumber>
    </recommendedName>
</protein>
<evidence type="ECO:0000313" key="17">
    <source>
        <dbReference type="EMBL" id="PPA70888.1"/>
    </source>
</evidence>
<evidence type="ECO:0000259" key="16">
    <source>
        <dbReference type="PROSITE" id="PS50885"/>
    </source>
</evidence>
<dbReference type="Proteomes" id="UP000239047">
    <property type="component" value="Unassembled WGS sequence"/>
</dbReference>
<dbReference type="PROSITE" id="PS50109">
    <property type="entry name" value="HIS_KIN"/>
    <property type="match status" value="1"/>
</dbReference>
<evidence type="ECO:0000256" key="6">
    <source>
        <dbReference type="ARBA" id="ARBA00022679"/>
    </source>
</evidence>
<evidence type="ECO:0000256" key="2">
    <source>
        <dbReference type="ARBA" id="ARBA00004651"/>
    </source>
</evidence>
<proteinExistence type="predicted"/>
<keyword evidence="8" id="KW-0547">Nucleotide-binding</keyword>
<feature type="domain" description="HAMP" evidence="16">
    <location>
        <begin position="189"/>
        <end position="241"/>
    </location>
</feature>
<dbReference type="PRINTS" id="PR00344">
    <property type="entry name" value="BCTRLSENSOR"/>
</dbReference>
<evidence type="ECO:0000256" key="7">
    <source>
        <dbReference type="ARBA" id="ARBA00022692"/>
    </source>
</evidence>
<feature type="domain" description="Histidine kinase" evidence="15">
    <location>
        <begin position="249"/>
        <end position="466"/>
    </location>
</feature>
<dbReference type="InterPro" id="IPR036097">
    <property type="entry name" value="HisK_dim/P_sf"/>
</dbReference>
<sequence>MKKVKLNFSRKIVLLLVGSVAFSLIFSFVFLHFLYKDLYINTIRESVEYQGQRTAAHYHYGELTEDIIEKIHWYNVVSEYDVLVVDELEELNDSFPYLIGDEPLVAPGDEETLLSGESILKEGYVENFKREVIGAIYPITDGNNVLGFIYIYVPLAGLSQVFGNSIPILLVIGVLFFAGFVYVINRIKKSLFKPLVSIQELSKEVSKGNYQSRLEIEQIDEIGQMSAAFNEMSEALEHQEERKKEFLSSVVHELRTPLTYINGYTEVLKNGMYESPEEQRRYLETIEQEIGRLSKLLSDLVELNVLEEKVYQLELEPIALGQLLYDTADLFHILASQKNISFNYTVDDELIVENDAKRIQQIFYNLIDNAVKYAPPDSVISLHLQTDIENVRFSVVNESDTISEEDLSRLGERFFRTDKARNRGTGGTGLGLSIVKEIVQLQGGNFSVSRNDNGQIIASAEFPIQAGSGEKKDE</sequence>
<dbReference type="PANTHER" id="PTHR45528:SF1">
    <property type="entry name" value="SENSOR HISTIDINE KINASE CPXA"/>
    <property type="match status" value="1"/>
</dbReference>
<comment type="catalytic activity">
    <reaction evidence="1">
        <text>ATP + protein L-histidine = ADP + protein N-phospho-L-histidine.</text>
        <dbReference type="EC" id="2.7.13.3"/>
    </reaction>
</comment>
<keyword evidence="7 14" id="KW-0812">Transmembrane</keyword>
<evidence type="ECO:0000256" key="14">
    <source>
        <dbReference type="SAM" id="Phobius"/>
    </source>
</evidence>
<dbReference type="SMART" id="SM00388">
    <property type="entry name" value="HisKA"/>
    <property type="match status" value="1"/>
</dbReference>
<dbReference type="SUPFAM" id="SSF55874">
    <property type="entry name" value="ATPase domain of HSP90 chaperone/DNA topoisomerase II/histidine kinase"/>
    <property type="match status" value="1"/>
</dbReference>
<dbReference type="InterPro" id="IPR003661">
    <property type="entry name" value="HisK_dim/P_dom"/>
</dbReference>
<name>A0A2S5GD56_9BACL</name>
<dbReference type="SMART" id="SM00304">
    <property type="entry name" value="HAMP"/>
    <property type="match status" value="1"/>
</dbReference>
<evidence type="ECO:0000313" key="18">
    <source>
        <dbReference type="Proteomes" id="UP000239047"/>
    </source>
</evidence>
<keyword evidence="12" id="KW-0902">Two-component regulatory system</keyword>
<evidence type="ECO:0000256" key="5">
    <source>
        <dbReference type="ARBA" id="ARBA00022553"/>
    </source>
</evidence>
<dbReference type="SUPFAM" id="SSF47384">
    <property type="entry name" value="Homodimeric domain of signal transducing histidine kinase"/>
    <property type="match status" value="1"/>
</dbReference>
<keyword evidence="18" id="KW-1185">Reference proteome</keyword>
<dbReference type="InterPro" id="IPR005467">
    <property type="entry name" value="His_kinase_dom"/>
</dbReference>
<dbReference type="Pfam" id="PF00672">
    <property type="entry name" value="HAMP"/>
    <property type="match status" value="1"/>
</dbReference>
<evidence type="ECO:0000256" key="4">
    <source>
        <dbReference type="ARBA" id="ARBA00022475"/>
    </source>
</evidence>
<dbReference type="Gene3D" id="3.30.565.10">
    <property type="entry name" value="Histidine kinase-like ATPase, C-terminal domain"/>
    <property type="match status" value="1"/>
</dbReference>
<dbReference type="GO" id="GO:0005524">
    <property type="term" value="F:ATP binding"/>
    <property type="evidence" value="ECO:0007669"/>
    <property type="project" value="UniProtKB-KW"/>
</dbReference>
<dbReference type="EC" id="2.7.13.3" evidence="3"/>
<comment type="caution">
    <text evidence="17">The sequence shown here is derived from an EMBL/GenBank/DDBJ whole genome shotgun (WGS) entry which is preliminary data.</text>
</comment>
<keyword evidence="5" id="KW-0597">Phosphoprotein</keyword>
<keyword evidence="13 14" id="KW-0472">Membrane</keyword>
<evidence type="ECO:0000256" key="11">
    <source>
        <dbReference type="ARBA" id="ARBA00022989"/>
    </source>
</evidence>
<dbReference type="OrthoDB" id="3436at2"/>
<keyword evidence="4" id="KW-1003">Cell membrane</keyword>
<dbReference type="InterPro" id="IPR036890">
    <property type="entry name" value="HATPase_C_sf"/>
</dbReference>
<keyword evidence="6" id="KW-0808">Transferase</keyword>
<dbReference type="Pfam" id="PF00512">
    <property type="entry name" value="HisKA"/>
    <property type="match status" value="1"/>
</dbReference>
<dbReference type="EMBL" id="PREZ01000003">
    <property type="protein sequence ID" value="PPA70888.1"/>
    <property type="molecule type" value="Genomic_DNA"/>
</dbReference>
<dbReference type="Gene3D" id="1.10.287.130">
    <property type="match status" value="1"/>
</dbReference>
<dbReference type="PANTHER" id="PTHR45528">
    <property type="entry name" value="SENSOR HISTIDINE KINASE CPXA"/>
    <property type="match status" value="1"/>
</dbReference>
<comment type="subcellular location">
    <subcellularLocation>
        <location evidence="2">Cell membrane</location>
        <topology evidence="2">Multi-pass membrane protein</topology>
    </subcellularLocation>
</comment>
<gene>
    <name evidence="17" type="ORF">C4B60_08865</name>
</gene>
<evidence type="ECO:0000256" key="10">
    <source>
        <dbReference type="ARBA" id="ARBA00022840"/>
    </source>
</evidence>
<evidence type="ECO:0000259" key="15">
    <source>
        <dbReference type="PROSITE" id="PS50109"/>
    </source>
</evidence>
<dbReference type="AlphaFoldDB" id="A0A2S5GD56"/>
<evidence type="ECO:0000256" key="9">
    <source>
        <dbReference type="ARBA" id="ARBA00022777"/>
    </source>
</evidence>
<dbReference type="InterPro" id="IPR004358">
    <property type="entry name" value="Sig_transdc_His_kin-like_C"/>
</dbReference>
<dbReference type="InterPro" id="IPR050398">
    <property type="entry name" value="HssS/ArlS-like"/>
</dbReference>
<keyword evidence="11 14" id="KW-1133">Transmembrane helix</keyword>
<reference evidence="17 18" key="1">
    <citation type="submission" date="2018-02" db="EMBL/GenBank/DDBJ databases">
        <title>Jeotgalibacillus proteolyticum sp. nov. a protease producing bacterium isolated from ocean sediments of Laizhou Bay.</title>
        <authorList>
            <person name="Li Y."/>
        </authorList>
    </citation>
    <scope>NUCLEOTIDE SEQUENCE [LARGE SCALE GENOMIC DNA]</scope>
    <source>
        <strain evidence="17 18">22-7</strain>
    </source>
</reference>
<dbReference type="SUPFAM" id="SSF158472">
    <property type="entry name" value="HAMP domain-like"/>
    <property type="match status" value="1"/>
</dbReference>
<evidence type="ECO:0000256" key="8">
    <source>
        <dbReference type="ARBA" id="ARBA00022741"/>
    </source>
</evidence>
<organism evidence="17 18">
    <name type="scientific">Jeotgalibacillus proteolyticus</name>
    <dbReference type="NCBI Taxonomy" id="2082395"/>
    <lineage>
        <taxon>Bacteria</taxon>
        <taxon>Bacillati</taxon>
        <taxon>Bacillota</taxon>
        <taxon>Bacilli</taxon>
        <taxon>Bacillales</taxon>
        <taxon>Caryophanaceae</taxon>
        <taxon>Jeotgalibacillus</taxon>
    </lineage>
</organism>
<keyword evidence="10" id="KW-0067">ATP-binding</keyword>
<dbReference type="FunFam" id="1.10.287.130:FF:000001">
    <property type="entry name" value="Two-component sensor histidine kinase"/>
    <property type="match status" value="1"/>
</dbReference>
<evidence type="ECO:0000256" key="1">
    <source>
        <dbReference type="ARBA" id="ARBA00000085"/>
    </source>
</evidence>
<dbReference type="GO" id="GO:0005886">
    <property type="term" value="C:plasma membrane"/>
    <property type="evidence" value="ECO:0007669"/>
    <property type="project" value="UniProtKB-SubCell"/>
</dbReference>
<accession>A0A2S5GD56</accession>
<dbReference type="PROSITE" id="PS50885">
    <property type="entry name" value="HAMP"/>
    <property type="match status" value="1"/>
</dbReference>
<dbReference type="InterPro" id="IPR003594">
    <property type="entry name" value="HATPase_dom"/>
</dbReference>
<evidence type="ECO:0000256" key="13">
    <source>
        <dbReference type="ARBA" id="ARBA00023136"/>
    </source>
</evidence>
<evidence type="ECO:0000256" key="12">
    <source>
        <dbReference type="ARBA" id="ARBA00023012"/>
    </source>
</evidence>
<keyword evidence="9 17" id="KW-0418">Kinase</keyword>